<feature type="region of interest" description="Disordered" evidence="1">
    <location>
        <begin position="90"/>
        <end position="109"/>
    </location>
</feature>
<reference evidence="2" key="1">
    <citation type="submission" date="2022-07" db="EMBL/GenBank/DDBJ databases">
        <title>Phylogenomic reconstructions and comparative analyses of Kickxellomycotina fungi.</title>
        <authorList>
            <person name="Reynolds N.K."/>
            <person name="Stajich J.E."/>
            <person name="Barry K."/>
            <person name="Grigoriev I.V."/>
            <person name="Crous P."/>
            <person name="Smith M.E."/>
        </authorList>
    </citation>
    <scope>NUCLEOTIDE SEQUENCE</scope>
    <source>
        <strain evidence="2">BCRC 34489</strain>
    </source>
</reference>
<gene>
    <name evidence="2" type="ORF">GGI15_002662</name>
</gene>
<dbReference type="Proteomes" id="UP001140172">
    <property type="component" value="Unassembled WGS sequence"/>
</dbReference>
<evidence type="ECO:0000256" key="1">
    <source>
        <dbReference type="SAM" id="MobiDB-lite"/>
    </source>
</evidence>
<evidence type="ECO:0008006" key="4">
    <source>
        <dbReference type="Google" id="ProtNLM"/>
    </source>
</evidence>
<dbReference type="AlphaFoldDB" id="A0A9W8HCK2"/>
<name>A0A9W8HCK2_9FUNG</name>
<protein>
    <recommendedName>
        <fullName evidence="4">Ubiquitin-like domain-containing protein</fullName>
    </recommendedName>
</protein>
<accession>A0A9W8HCK2</accession>
<organism evidence="2 3">
    <name type="scientific">Coemansia interrupta</name>
    <dbReference type="NCBI Taxonomy" id="1126814"/>
    <lineage>
        <taxon>Eukaryota</taxon>
        <taxon>Fungi</taxon>
        <taxon>Fungi incertae sedis</taxon>
        <taxon>Zoopagomycota</taxon>
        <taxon>Kickxellomycotina</taxon>
        <taxon>Kickxellomycetes</taxon>
        <taxon>Kickxellales</taxon>
        <taxon>Kickxellaceae</taxon>
        <taxon>Coemansia</taxon>
    </lineage>
</organism>
<keyword evidence="3" id="KW-1185">Reference proteome</keyword>
<dbReference type="InterPro" id="IPR029071">
    <property type="entry name" value="Ubiquitin-like_domsf"/>
</dbReference>
<sequence length="109" mass="12001">MHSIFSYTPPVTKIVNITLLPPLPDHRYVTACTDETVNGLKGIIAKRLKGAGKNSLALIHNGYELVENMKLSEIFKEDEVYISVKSINPKGNYIKAPEPESSSISISSQ</sequence>
<feature type="compositionally biased region" description="Low complexity" evidence="1">
    <location>
        <begin position="99"/>
        <end position="109"/>
    </location>
</feature>
<evidence type="ECO:0000313" key="2">
    <source>
        <dbReference type="EMBL" id="KAJ2783198.1"/>
    </source>
</evidence>
<dbReference type="OrthoDB" id="5520749at2759"/>
<comment type="caution">
    <text evidence="2">The sequence shown here is derived from an EMBL/GenBank/DDBJ whole genome shotgun (WGS) entry which is preliminary data.</text>
</comment>
<dbReference type="EMBL" id="JANBUM010000151">
    <property type="protein sequence ID" value="KAJ2783198.1"/>
    <property type="molecule type" value="Genomic_DNA"/>
</dbReference>
<evidence type="ECO:0000313" key="3">
    <source>
        <dbReference type="Proteomes" id="UP001140172"/>
    </source>
</evidence>
<dbReference type="SUPFAM" id="SSF54236">
    <property type="entry name" value="Ubiquitin-like"/>
    <property type="match status" value="1"/>
</dbReference>
<proteinExistence type="predicted"/>